<feature type="domain" description="Alanine dehydrogenase/pyridine nucleotide transhydrogenase N-terminal" evidence="8">
    <location>
        <begin position="30"/>
        <end position="188"/>
    </location>
</feature>
<reference evidence="9" key="1">
    <citation type="submission" date="2021-10" db="EMBL/GenBank/DDBJ databases">
        <title>De novo Genome Assembly of Clathrus columnatus (Basidiomycota, Fungi) Using Illumina and Nanopore Sequence Data.</title>
        <authorList>
            <person name="Ogiso-Tanaka E."/>
            <person name="Itagaki H."/>
            <person name="Hosoya T."/>
            <person name="Hosaka K."/>
        </authorList>
    </citation>
    <scope>NUCLEOTIDE SEQUENCE</scope>
    <source>
        <strain evidence="9">MO-923</strain>
    </source>
</reference>
<dbReference type="InterPro" id="IPR007698">
    <property type="entry name" value="AlaDH/PNT_NAD(H)-bd"/>
</dbReference>
<comment type="pathway">
    <text evidence="1">Amino-acid degradation; L-lysine degradation via saccharopine pathway; glutaryl-CoA from L-lysine: step 1/6.</text>
</comment>
<evidence type="ECO:0000259" key="7">
    <source>
        <dbReference type="SMART" id="SM01002"/>
    </source>
</evidence>
<keyword evidence="10" id="KW-1185">Reference proteome</keyword>
<dbReference type="Gene3D" id="3.30.360.10">
    <property type="entry name" value="Dihydrodipicolinate Reductase, domain 2"/>
    <property type="match status" value="1"/>
</dbReference>
<keyword evidence="4" id="KW-0028">Amino-acid biosynthesis</keyword>
<dbReference type="GO" id="GO:0005737">
    <property type="term" value="C:cytoplasm"/>
    <property type="evidence" value="ECO:0007669"/>
    <property type="project" value="TreeGrafter"/>
</dbReference>
<evidence type="ECO:0000256" key="4">
    <source>
        <dbReference type="ARBA" id="ARBA00023154"/>
    </source>
</evidence>
<dbReference type="InterPro" id="IPR007886">
    <property type="entry name" value="AlaDH/PNT_N"/>
</dbReference>
<dbReference type="Pfam" id="PF03435">
    <property type="entry name" value="Sacchrp_dh_NADP"/>
    <property type="match status" value="1"/>
</dbReference>
<evidence type="ECO:0008006" key="11">
    <source>
        <dbReference type="Google" id="ProtNLM"/>
    </source>
</evidence>
<dbReference type="Proteomes" id="UP001050691">
    <property type="component" value="Unassembled WGS sequence"/>
</dbReference>
<accession>A0AAV5AMK8</accession>
<evidence type="ECO:0000259" key="8">
    <source>
        <dbReference type="SMART" id="SM01003"/>
    </source>
</evidence>
<dbReference type="Pfam" id="PF16653">
    <property type="entry name" value="Sacchrp_dh_C"/>
    <property type="match status" value="1"/>
</dbReference>
<protein>
    <recommendedName>
        <fullName evidence="11">Saccharopine dehydrogenase</fullName>
    </recommendedName>
</protein>
<comment type="similarity">
    <text evidence="6">In the C-terminal section; belongs to the saccharopine dehydrogenase family.</text>
</comment>
<dbReference type="Pfam" id="PF05222">
    <property type="entry name" value="AlaDh_PNT_N"/>
    <property type="match status" value="1"/>
</dbReference>
<evidence type="ECO:0000256" key="5">
    <source>
        <dbReference type="ARBA" id="ARBA00023268"/>
    </source>
</evidence>
<dbReference type="Gene3D" id="3.40.50.720">
    <property type="entry name" value="NAD(P)-binding Rossmann-like Domain"/>
    <property type="match status" value="3"/>
</dbReference>
<evidence type="ECO:0000256" key="3">
    <source>
        <dbReference type="ARBA" id="ARBA00023002"/>
    </source>
</evidence>
<dbReference type="GO" id="GO:0004753">
    <property type="term" value="F:saccharopine dehydrogenase activity"/>
    <property type="evidence" value="ECO:0007669"/>
    <property type="project" value="TreeGrafter"/>
</dbReference>
<dbReference type="InterPro" id="IPR032095">
    <property type="entry name" value="Sacchrp_dh-like_C"/>
</dbReference>
<feature type="domain" description="Alanine dehydrogenase/pyridine nucleotide transhydrogenase NAD(H)-binding" evidence="7">
    <location>
        <begin position="229"/>
        <end position="409"/>
    </location>
</feature>
<dbReference type="Gene3D" id="1.10.1870.10">
    <property type="entry name" value="Domain 3, Saccharopine reductase"/>
    <property type="match status" value="1"/>
</dbReference>
<dbReference type="SUPFAM" id="SSF51735">
    <property type="entry name" value="NAD(P)-binding Rossmann-fold domains"/>
    <property type="match status" value="1"/>
</dbReference>
<dbReference type="SUPFAM" id="SSF52283">
    <property type="entry name" value="Formate/glycerate dehydrogenase catalytic domain-like"/>
    <property type="match status" value="1"/>
</dbReference>
<proteinExistence type="inferred from homology"/>
<dbReference type="SMART" id="SM01003">
    <property type="entry name" value="AlaDh_PNT_N"/>
    <property type="match status" value="1"/>
</dbReference>
<dbReference type="GO" id="GO:0019878">
    <property type="term" value="P:lysine biosynthetic process via aminoadipic acid"/>
    <property type="evidence" value="ECO:0007669"/>
    <property type="project" value="TreeGrafter"/>
</dbReference>
<dbReference type="InterPro" id="IPR005097">
    <property type="entry name" value="Sacchrp_dh_NADP-bd"/>
</dbReference>
<keyword evidence="3" id="KW-0560">Oxidoreductase</keyword>
<evidence type="ECO:0000256" key="1">
    <source>
        <dbReference type="ARBA" id="ARBA00004682"/>
    </source>
</evidence>
<name>A0AAV5AMK8_9AGAM</name>
<sequence length="1012" mass="111925">MSQHFKKSLTHRRLLKQHFTSKSNGVLTVGIRREDPTRLWERRCPLTPSAVQQLVQEEGVRVLVQHCNRRVFETREFEKAGATTDETLASAHIVLGIKEVPIPDLLHHSNPLPLSSNKNGRLITSVPRTHLMFSHTGKGQTYNMPLLAKFVKPGMDRLIDYEFLTDGPAPTGKRVVAFGWFAGGFMIAAGVIEGLCASAHDFLSFGVASPFLYLPRPYMCRSVEGMRQTLRQVGTFISEHGTPIATGPFVIALTGNGNVAKGALSLLNELPHTQVAVEDLPSLVSSPENYLVPSDGSSKPFNRSDYYSRPSDWKSIFHEKVAPYTTLLINGAGWQPGFPRLMTNEQLAFTRQESHRHSRYGRFRTIADVSCDVKGGLEFMNKSTTIDSPFYTAKPSTIPENRPGVQIMSVDILPTQIPEDSSKHFSNALMPYLRTIIRQYQGRVSENDRDYVQALNRATVAQNGELQGTFKWLYEPLSEHVRSSNGGSLEIPAVDDNKQVPEFSFLDTTPKTEGIKKTKNILLLGSGMVARPAIEEIAKHKDIRLLVASNNVSEVDFISKLDNVNSKHIDLVDLNSVKTLIDESDVVISLLPVPFHPTIAKLCIERKKHLVTASYISDDMRKLHQRGNVLMSFPCGSALESDVILLNEIGLDPGIDHCSAISLIERLKAQNKRIKSFISFCGGLPAPECAGTDVPLRYKFSWSPRGVLNAALNPASFKLRNKIYNIPGDGLLQSRFKDVPLSDKIPLEGIANRDSFPYVDFYSLGSVENMNTVLRGTLRYPGFSSLMDVFKRIGLLESRSSLEGIRSWSALASRSLARKYHLNTLKDNDEASFRSAIKDLVDLSEEQMSELMRALSWLGIAPSPSSYNTPTHNTIPFPTTKDMTPIDLFSNILSHRLKYQDRERDMVILAHEIIAVSENNSSPFEEVHTSTLTAYGTPVSGISAMARTVGLPVAFAALAIVNGRVAGTRGVCGPSMSEIYEPVLVGLEEAGIGFVEGVNLKPVSLNKKLAVV</sequence>
<dbReference type="PANTHER" id="PTHR11133:SF23">
    <property type="entry name" value="SACCHAROPINE DEHYDROGENASE [NAD(+), L-LYSINE-FORMING]"/>
    <property type="match status" value="1"/>
</dbReference>
<comment type="pathway">
    <text evidence="2">Amino-acid degradation; L-lysine degradation via saccharopine pathway; glutaryl-CoA from L-lysine: step 2/6.</text>
</comment>
<dbReference type="CDD" id="cd12189">
    <property type="entry name" value="LKR_SDH_like"/>
    <property type="match status" value="1"/>
</dbReference>
<dbReference type="PANTHER" id="PTHR11133">
    <property type="entry name" value="SACCHAROPINE DEHYDROGENASE"/>
    <property type="match status" value="1"/>
</dbReference>
<keyword evidence="4" id="KW-0457">Lysine biosynthesis</keyword>
<dbReference type="SMART" id="SM01002">
    <property type="entry name" value="AlaDh_PNT_C"/>
    <property type="match status" value="1"/>
</dbReference>
<evidence type="ECO:0000313" key="10">
    <source>
        <dbReference type="Proteomes" id="UP001050691"/>
    </source>
</evidence>
<dbReference type="InterPro" id="IPR036291">
    <property type="entry name" value="NAD(P)-bd_dom_sf"/>
</dbReference>
<dbReference type="AlphaFoldDB" id="A0AAV5AMK8"/>
<evidence type="ECO:0000313" key="9">
    <source>
        <dbReference type="EMBL" id="GJJ14359.1"/>
    </source>
</evidence>
<comment type="caution">
    <text evidence="9">The sequence shown here is derived from an EMBL/GenBank/DDBJ whole genome shotgun (WGS) entry which is preliminary data.</text>
</comment>
<evidence type="ECO:0000256" key="6">
    <source>
        <dbReference type="ARBA" id="ARBA00025744"/>
    </source>
</evidence>
<dbReference type="InterPro" id="IPR051168">
    <property type="entry name" value="AASS"/>
</dbReference>
<dbReference type="EMBL" id="BPWL01000009">
    <property type="protein sequence ID" value="GJJ14359.1"/>
    <property type="molecule type" value="Genomic_DNA"/>
</dbReference>
<keyword evidence="5" id="KW-0511">Multifunctional enzyme</keyword>
<dbReference type="SUPFAM" id="SSF55347">
    <property type="entry name" value="Glyceraldehyde-3-phosphate dehydrogenase-like, C-terminal domain"/>
    <property type="match status" value="1"/>
</dbReference>
<evidence type="ECO:0000256" key="2">
    <source>
        <dbReference type="ARBA" id="ARBA00004720"/>
    </source>
</evidence>
<gene>
    <name evidence="9" type="ORF">Clacol_008623</name>
</gene>
<organism evidence="9 10">
    <name type="scientific">Clathrus columnatus</name>
    <dbReference type="NCBI Taxonomy" id="1419009"/>
    <lineage>
        <taxon>Eukaryota</taxon>
        <taxon>Fungi</taxon>
        <taxon>Dikarya</taxon>
        <taxon>Basidiomycota</taxon>
        <taxon>Agaricomycotina</taxon>
        <taxon>Agaricomycetes</taxon>
        <taxon>Phallomycetidae</taxon>
        <taxon>Phallales</taxon>
        <taxon>Clathraceae</taxon>
        <taxon>Clathrus</taxon>
    </lineage>
</organism>